<dbReference type="EMBL" id="PEWV01000071">
    <property type="protein sequence ID" value="PIU41152.1"/>
    <property type="molecule type" value="Genomic_DNA"/>
</dbReference>
<proteinExistence type="predicted"/>
<name>A0A2J0KRC5_9BACT</name>
<keyword evidence="1" id="KW-1133">Transmembrane helix</keyword>
<dbReference type="Proteomes" id="UP000230052">
    <property type="component" value="Unassembled WGS sequence"/>
</dbReference>
<gene>
    <name evidence="2" type="ORF">COS99_07380</name>
</gene>
<keyword evidence="1" id="KW-0472">Membrane</keyword>
<organism evidence="2 3">
    <name type="scientific">Candidatus Aquitaenariimonas noxiae</name>
    <dbReference type="NCBI Taxonomy" id="1974741"/>
    <lineage>
        <taxon>Bacteria</taxon>
        <taxon>Pseudomonadati</taxon>
        <taxon>Candidatus Omnitrophota</taxon>
        <taxon>Candidatus Aquitaenariimonas</taxon>
    </lineage>
</organism>
<keyword evidence="1" id="KW-0812">Transmembrane</keyword>
<accession>A0A2J0KRC5</accession>
<sequence length="101" mass="11248">MIVMRAMGLFAIIPASVLLTISYFVLAANKRQEEGNLKAFGYVTAILLWIAASLVLLAGSYTVITGKHPMQIMMKHMMKQCPMMKDPMGPMCQMPEMPPQK</sequence>
<evidence type="ECO:0000313" key="3">
    <source>
        <dbReference type="Proteomes" id="UP000230052"/>
    </source>
</evidence>
<evidence type="ECO:0000256" key="1">
    <source>
        <dbReference type="SAM" id="Phobius"/>
    </source>
</evidence>
<comment type="caution">
    <text evidence="2">The sequence shown here is derived from an EMBL/GenBank/DDBJ whole genome shotgun (WGS) entry which is preliminary data.</text>
</comment>
<dbReference type="AlphaFoldDB" id="A0A2J0KRC5"/>
<evidence type="ECO:0000313" key="2">
    <source>
        <dbReference type="EMBL" id="PIU41152.1"/>
    </source>
</evidence>
<feature type="transmembrane region" description="Helical" evidence="1">
    <location>
        <begin position="43"/>
        <end position="64"/>
    </location>
</feature>
<reference evidence="2 3" key="1">
    <citation type="submission" date="2017-09" db="EMBL/GenBank/DDBJ databases">
        <title>Depth-based differentiation of microbial function through sediment-hosted aquifers and enrichment of novel symbionts in the deep terrestrial subsurface.</title>
        <authorList>
            <person name="Probst A.J."/>
            <person name="Ladd B."/>
            <person name="Jarett J.K."/>
            <person name="Geller-Mcgrath D.E."/>
            <person name="Sieber C.M."/>
            <person name="Emerson J.B."/>
            <person name="Anantharaman K."/>
            <person name="Thomas B.C."/>
            <person name="Malmstrom R."/>
            <person name="Stieglmeier M."/>
            <person name="Klingl A."/>
            <person name="Woyke T."/>
            <person name="Ryan C.M."/>
            <person name="Banfield J.F."/>
        </authorList>
    </citation>
    <scope>NUCLEOTIDE SEQUENCE [LARGE SCALE GENOMIC DNA]</scope>
    <source>
        <strain evidence="2">CG07_land_8_20_14_0_80_42_15</strain>
    </source>
</reference>
<evidence type="ECO:0008006" key="4">
    <source>
        <dbReference type="Google" id="ProtNLM"/>
    </source>
</evidence>
<protein>
    <recommendedName>
        <fullName evidence="4">DUF4190 domain-containing protein</fullName>
    </recommendedName>
</protein>